<dbReference type="AlphaFoldDB" id="A0AAV6TE04"/>
<protein>
    <submittedName>
        <fullName evidence="1">Uncharacterized protein</fullName>
    </submittedName>
</protein>
<accession>A0AAV6TE04</accession>
<feature type="non-terminal residue" evidence="1">
    <location>
        <position position="1"/>
    </location>
</feature>
<organism evidence="1 2">
    <name type="scientific">Oedothorax gibbosus</name>
    <dbReference type="NCBI Taxonomy" id="931172"/>
    <lineage>
        <taxon>Eukaryota</taxon>
        <taxon>Metazoa</taxon>
        <taxon>Ecdysozoa</taxon>
        <taxon>Arthropoda</taxon>
        <taxon>Chelicerata</taxon>
        <taxon>Arachnida</taxon>
        <taxon>Araneae</taxon>
        <taxon>Araneomorphae</taxon>
        <taxon>Entelegynae</taxon>
        <taxon>Araneoidea</taxon>
        <taxon>Linyphiidae</taxon>
        <taxon>Erigoninae</taxon>
        <taxon>Oedothorax</taxon>
    </lineage>
</organism>
<proteinExistence type="predicted"/>
<reference evidence="1 2" key="1">
    <citation type="journal article" date="2022" name="Nat. Ecol. Evol.">
        <title>A masculinizing supergene underlies an exaggerated male reproductive morph in a spider.</title>
        <authorList>
            <person name="Hendrickx F."/>
            <person name="De Corte Z."/>
            <person name="Sonet G."/>
            <person name="Van Belleghem S.M."/>
            <person name="Kostlbacher S."/>
            <person name="Vangestel C."/>
        </authorList>
    </citation>
    <scope>NUCLEOTIDE SEQUENCE [LARGE SCALE GENOMIC DNA]</scope>
    <source>
        <strain evidence="1">W744_W776</strain>
    </source>
</reference>
<evidence type="ECO:0000313" key="2">
    <source>
        <dbReference type="Proteomes" id="UP000827092"/>
    </source>
</evidence>
<evidence type="ECO:0000313" key="1">
    <source>
        <dbReference type="EMBL" id="KAG8156145.1"/>
    </source>
</evidence>
<dbReference type="EMBL" id="JAFNEN010006277">
    <property type="protein sequence ID" value="KAG8156145.1"/>
    <property type="molecule type" value="Genomic_DNA"/>
</dbReference>
<keyword evidence="2" id="KW-1185">Reference proteome</keyword>
<sequence>AARYRPTLERHPFSRLVGFGREICYNTLSEFRLPWPSSDCLEHPTLSWGLMSVSLSDALTGVLVISSHAPVLLTKSGPHWALSPVSSGPSVMQGGLLTMLKFGIRFEIVSAQGL</sequence>
<name>A0AAV6TE04_9ARAC</name>
<gene>
    <name evidence="1" type="ORF">JTE90_009976</name>
</gene>
<dbReference type="Proteomes" id="UP000827092">
    <property type="component" value="Unassembled WGS sequence"/>
</dbReference>
<comment type="caution">
    <text evidence="1">The sequence shown here is derived from an EMBL/GenBank/DDBJ whole genome shotgun (WGS) entry which is preliminary data.</text>
</comment>